<dbReference type="EMBL" id="JAAGBB010000003">
    <property type="protein sequence ID" value="MBR0663383.1"/>
    <property type="molecule type" value="Genomic_DNA"/>
</dbReference>
<dbReference type="InterPro" id="IPR036259">
    <property type="entry name" value="MFS_trans_sf"/>
</dbReference>
<sequence length="400" mass="41044">MSSASVTAGAAGVSHGPALDGWVVLAMAATCGLAVANIYYNQPMMAEMAASFGLSSGAAGAVPTAAQAGYAIGLLFLAPLGDRLERRGLMLRMLAALVLALAAAAAAPSFAVLIAASFLTGALATVAQHVVPMAAHLATPARRGRVVGTVMAGLLIGILAARTVSGVVVELLDWRAMFWIAAGLMAVTAVVVRLVFPKAEATSRLPYPQLMASLLDLFRRERVLREAAFEQAMLFGAFSIFWSTLTLHLASPAYHLGPAAAGLFGLIGIVGVLAAPFSGRLADRGAPRRMVGLGILLALASFAIFALFGESLAGLVAGVILLDLGVQGAQISNQTRIFALQPEARARINTIYMVTVFAGGALGSAAGTVAWTLGGWPAVTACGLIFCAVSLAIFGLTRQR</sequence>
<feature type="transmembrane region" description="Helical" evidence="4">
    <location>
        <begin position="176"/>
        <end position="196"/>
    </location>
</feature>
<feature type="domain" description="Major facilitator superfamily (MFS) profile" evidence="5">
    <location>
        <begin position="23"/>
        <end position="400"/>
    </location>
</feature>
<feature type="transmembrane region" description="Helical" evidence="4">
    <location>
        <begin position="21"/>
        <end position="40"/>
    </location>
</feature>
<feature type="transmembrane region" description="Helical" evidence="4">
    <location>
        <begin position="314"/>
        <end position="331"/>
    </location>
</feature>
<keyword evidence="2 4" id="KW-1133">Transmembrane helix</keyword>
<evidence type="ECO:0000256" key="4">
    <source>
        <dbReference type="SAM" id="Phobius"/>
    </source>
</evidence>
<keyword evidence="3 4" id="KW-0472">Membrane</keyword>
<evidence type="ECO:0000313" key="7">
    <source>
        <dbReference type="Proteomes" id="UP001196870"/>
    </source>
</evidence>
<feature type="transmembrane region" description="Helical" evidence="4">
    <location>
        <begin position="113"/>
        <end position="134"/>
    </location>
</feature>
<evidence type="ECO:0000259" key="5">
    <source>
        <dbReference type="PROSITE" id="PS50850"/>
    </source>
</evidence>
<protein>
    <submittedName>
        <fullName evidence="6">MFS transporter</fullName>
    </submittedName>
</protein>
<keyword evidence="7" id="KW-1185">Reference proteome</keyword>
<keyword evidence="1 4" id="KW-0812">Transmembrane</keyword>
<feature type="transmembrane region" description="Helical" evidence="4">
    <location>
        <begin position="89"/>
        <end position="107"/>
    </location>
</feature>
<evidence type="ECO:0000256" key="3">
    <source>
        <dbReference type="ARBA" id="ARBA00023136"/>
    </source>
</evidence>
<feature type="transmembrane region" description="Helical" evidence="4">
    <location>
        <begin position="256"/>
        <end position="278"/>
    </location>
</feature>
<dbReference type="PROSITE" id="PS50850">
    <property type="entry name" value="MFS"/>
    <property type="match status" value="1"/>
</dbReference>
<dbReference type="Gene3D" id="1.20.1250.20">
    <property type="entry name" value="MFS general substrate transporter like domains"/>
    <property type="match status" value="1"/>
</dbReference>
<organism evidence="6 7">
    <name type="scientific">Plastoroseomonas hellenica</name>
    <dbReference type="NCBI Taxonomy" id="2687306"/>
    <lineage>
        <taxon>Bacteria</taxon>
        <taxon>Pseudomonadati</taxon>
        <taxon>Pseudomonadota</taxon>
        <taxon>Alphaproteobacteria</taxon>
        <taxon>Acetobacterales</taxon>
        <taxon>Acetobacteraceae</taxon>
        <taxon>Plastoroseomonas</taxon>
    </lineage>
</organism>
<dbReference type="Proteomes" id="UP001196870">
    <property type="component" value="Unassembled WGS sequence"/>
</dbReference>
<comment type="caution">
    <text evidence="6">The sequence shown here is derived from an EMBL/GenBank/DDBJ whole genome shotgun (WGS) entry which is preliminary data.</text>
</comment>
<evidence type="ECO:0000256" key="1">
    <source>
        <dbReference type="ARBA" id="ARBA00022692"/>
    </source>
</evidence>
<proteinExistence type="predicted"/>
<feature type="transmembrane region" description="Helical" evidence="4">
    <location>
        <begin position="378"/>
        <end position="397"/>
    </location>
</feature>
<dbReference type="InterPro" id="IPR020846">
    <property type="entry name" value="MFS_dom"/>
</dbReference>
<dbReference type="InterPro" id="IPR011701">
    <property type="entry name" value="MFS"/>
</dbReference>
<dbReference type="Pfam" id="PF07690">
    <property type="entry name" value="MFS_1"/>
    <property type="match status" value="1"/>
</dbReference>
<feature type="transmembrane region" description="Helical" evidence="4">
    <location>
        <begin position="232"/>
        <end position="250"/>
    </location>
</feature>
<gene>
    <name evidence="6" type="ORF">GXW71_03345</name>
</gene>
<name>A0ABS5ESZ9_9PROT</name>
<feature type="transmembrane region" description="Helical" evidence="4">
    <location>
        <begin position="146"/>
        <end position="164"/>
    </location>
</feature>
<reference evidence="7" key="1">
    <citation type="journal article" date="2021" name="Syst. Appl. Microbiol.">
        <title>Roseomonas hellenica sp. nov., isolated from roots of wild-growing Alkanna tinctoria.</title>
        <authorList>
            <person name="Rat A."/>
            <person name="Naranjo H.D."/>
            <person name="Lebbe L."/>
            <person name="Cnockaert M."/>
            <person name="Krigas N."/>
            <person name="Grigoriadou K."/>
            <person name="Maloupa E."/>
            <person name="Willems A."/>
        </authorList>
    </citation>
    <scope>NUCLEOTIDE SEQUENCE [LARGE SCALE GENOMIC DNA]</scope>
    <source>
        <strain evidence="7">LMG 31523</strain>
    </source>
</reference>
<accession>A0ABS5ESZ9</accession>
<dbReference type="CDD" id="cd17324">
    <property type="entry name" value="MFS_NepI_like"/>
    <property type="match status" value="1"/>
</dbReference>
<dbReference type="SUPFAM" id="SSF103473">
    <property type="entry name" value="MFS general substrate transporter"/>
    <property type="match status" value="1"/>
</dbReference>
<feature type="transmembrane region" description="Helical" evidence="4">
    <location>
        <begin position="290"/>
        <end position="308"/>
    </location>
</feature>
<dbReference type="PANTHER" id="PTHR42910:SF1">
    <property type="entry name" value="MAJOR FACILITATOR SUPERFAMILY (MFS) PROFILE DOMAIN-CONTAINING PROTEIN"/>
    <property type="match status" value="1"/>
</dbReference>
<feature type="transmembrane region" description="Helical" evidence="4">
    <location>
        <begin position="351"/>
        <end position="372"/>
    </location>
</feature>
<feature type="transmembrane region" description="Helical" evidence="4">
    <location>
        <begin position="52"/>
        <end position="77"/>
    </location>
</feature>
<dbReference type="RefSeq" id="WP_246526237.1">
    <property type="nucleotide sequence ID" value="NZ_JAAGBB010000003.1"/>
</dbReference>
<evidence type="ECO:0000256" key="2">
    <source>
        <dbReference type="ARBA" id="ARBA00022989"/>
    </source>
</evidence>
<evidence type="ECO:0000313" key="6">
    <source>
        <dbReference type="EMBL" id="MBR0663383.1"/>
    </source>
</evidence>
<dbReference type="PANTHER" id="PTHR42910">
    <property type="entry name" value="TRANSPORTER SCO4007-RELATED"/>
    <property type="match status" value="1"/>
</dbReference>